<dbReference type="Proteomes" id="UP000296352">
    <property type="component" value="Chromosome"/>
</dbReference>
<sequence>MPVSTLLKEEGISVEFLYDFGDHWAHTLTRVALPTELPELTANTLPHVHAGTGACPPDDIGGVLRYDEVSQLWRTKKSMKALRGTDHEDLIDWLPADFNPDHFDVEHAQE</sequence>
<organism evidence="2 3">
    <name type="scientific">Corynebacterium endometrii</name>
    <dbReference type="NCBI Taxonomy" id="2488819"/>
    <lineage>
        <taxon>Bacteria</taxon>
        <taxon>Bacillati</taxon>
        <taxon>Actinomycetota</taxon>
        <taxon>Actinomycetes</taxon>
        <taxon>Mycobacteriales</taxon>
        <taxon>Corynebacteriaceae</taxon>
        <taxon>Corynebacterium</taxon>
    </lineage>
</organism>
<dbReference type="Pfam" id="PF07929">
    <property type="entry name" value="PRiA4_ORF3"/>
    <property type="match status" value="1"/>
</dbReference>
<dbReference type="AlphaFoldDB" id="A0A4P7QHS7"/>
<reference evidence="2 3" key="1">
    <citation type="submission" date="2019-04" db="EMBL/GenBank/DDBJ databases">
        <title>Corynebacterium endometrii sp. nov., isolated from the uterus of a cow with endometritis.</title>
        <authorList>
            <person name="Ballas P."/>
            <person name="Ruckert C."/>
            <person name="Wagener K."/>
            <person name="Drillich M."/>
            <person name="Kaempfer P."/>
            <person name="Busse H.-J."/>
            <person name="Ehling-Schulz M."/>
        </authorList>
    </citation>
    <scope>NUCLEOTIDE SEQUENCE [LARGE SCALE GENOMIC DNA]</scope>
    <source>
        <strain evidence="2 3">LMM-1653</strain>
    </source>
</reference>
<dbReference type="Gene3D" id="3.10.290.30">
    <property type="entry name" value="MM3350-like"/>
    <property type="match status" value="1"/>
</dbReference>
<dbReference type="InterPro" id="IPR012912">
    <property type="entry name" value="Plasmid_pRiA4b_Orf3-like"/>
</dbReference>
<evidence type="ECO:0000313" key="3">
    <source>
        <dbReference type="Proteomes" id="UP000296352"/>
    </source>
</evidence>
<dbReference type="PANTHER" id="PTHR41878">
    <property type="entry name" value="LEXA REPRESSOR-RELATED"/>
    <property type="match status" value="1"/>
</dbReference>
<gene>
    <name evidence="2" type="ORF">CENDO_09775</name>
</gene>
<dbReference type="PANTHER" id="PTHR41878:SF1">
    <property type="entry name" value="TNPR PROTEIN"/>
    <property type="match status" value="1"/>
</dbReference>
<protein>
    <submittedName>
        <fullName evidence="2">Plasmid pRiA4b ORF-3-like protein</fullName>
    </submittedName>
</protein>
<evidence type="ECO:0000313" key="2">
    <source>
        <dbReference type="EMBL" id="QCB29209.1"/>
    </source>
</evidence>
<keyword evidence="3" id="KW-1185">Reference proteome</keyword>
<dbReference type="EMBL" id="CP039247">
    <property type="protein sequence ID" value="QCB29209.1"/>
    <property type="molecule type" value="Genomic_DNA"/>
</dbReference>
<feature type="domain" description="Plasmid pRiA4b Orf3-like" evidence="1">
    <location>
        <begin position="3"/>
        <end position="106"/>
    </location>
</feature>
<dbReference type="KEGG" id="cee:CENDO_09775"/>
<accession>A0A4P7QHS7</accession>
<proteinExistence type="predicted"/>
<dbReference type="InterPro" id="IPR024047">
    <property type="entry name" value="MM3350-like_sf"/>
</dbReference>
<name>A0A4P7QHS7_9CORY</name>
<evidence type="ECO:0000259" key="1">
    <source>
        <dbReference type="Pfam" id="PF07929"/>
    </source>
</evidence>
<dbReference type="SUPFAM" id="SSF159941">
    <property type="entry name" value="MM3350-like"/>
    <property type="match status" value="1"/>
</dbReference>
<dbReference type="OrthoDB" id="9816539at2"/>